<organism evidence="1 2">
    <name type="scientific">Mycena sanguinolenta</name>
    <dbReference type="NCBI Taxonomy" id="230812"/>
    <lineage>
        <taxon>Eukaryota</taxon>
        <taxon>Fungi</taxon>
        <taxon>Dikarya</taxon>
        <taxon>Basidiomycota</taxon>
        <taxon>Agaricomycotina</taxon>
        <taxon>Agaricomycetes</taxon>
        <taxon>Agaricomycetidae</taxon>
        <taxon>Agaricales</taxon>
        <taxon>Marasmiineae</taxon>
        <taxon>Mycenaceae</taxon>
        <taxon>Mycena</taxon>
    </lineage>
</organism>
<dbReference type="SUPFAM" id="SSF52047">
    <property type="entry name" value="RNI-like"/>
    <property type="match status" value="1"/>
</dbReference>
<evidence type="ECO:0000313" key="1">
    <source>
        <dbReference type="EMBL" id="KAF7367560.1"/>
    </source>
</evidence>
<comment type="caution">
    <text evidence="1">The sequence shown here is derived from an EMBL/GenBank/DDBJ whole genome shotgun (WGS) entry which is preliminary data.</text>
</comment>
<dbReference type="AlphaFoldDB" id="A0A8H6YUW1"/>
<reference evidence="1" key="1">
    <citation type="submission" date="2020-05" db="EMBL/GenBank/DDBJ databases">
        <title>Mycena genomes resolve the evolution of fungal bioluminescence.</title>
        <authorList>
            <person name="Tsai I.J."/>
        </authorList>
    </citation>
    <scope>NUCLEOTIDE SEQUENCE</scope>
    <source>
        <strain evidence="1">160909Yilan</strain>
    </source>
</reference>
<evidence type="ECO:0000313" key="2">
    <source>
        <dbReference type="Proteomes" id="UP000623467"/>
    </source>
</evidence>
<dbReference type="Proteomes" id="UP000623467">
    <property type="component" value="Unassembled WGS sequence"/>
</dbReference>
<proteinExistence type="predicted"/>
<dbReference type="OrthoDB" id="3139566at2759"/>
<protein>
    <submittedName>
        <fullName evidence="1">Uncharacterized protein</fullName>
    </submittedName>
</protein>
<name>A0A8H6YUW1_9AGAR</name>
<gene>
    <name evidence="1" type="ORF">MSAN_00819100</name>
</gene>
<sequence>MDWIDDQFGVQFLPPMAPYRARLEHLILNRVSFPDFRAIEGPLPRLGQLELLLYDHDQEYSPMASTKLSFHEAPLLRTVLVNSCAIRNTIIPWAQLTSLALHGLLPQDCAPILQQTCNLVHCELSVAEDSSGEDVPEVALPCLESLLLTHIILEDGLITGYLQTLTVPALRTLRVPELFLGPRPIDTLKSFVSKSGCNLEKLCVTGVRLVPDSSYQVAFPSTKVTFHYWLMSCAEWIMTEFEDSGEEPSATATFVPGFPG</sequence>
<accession>A0A8H6YUW1</accession>
<keyword evidence="2" id="KW-1185">Reference proteome</keyword>
<dbReference type="EMBL" id="JACAZH010000005">
    <property type="protein sequence ID" value="KAF7367560.1"/>
    <property type="molecule type" value="Genomic_DNA"/>
</dbReference>